<dbReference type="Pfam" id="PF00528">
    <property type="entry name" value="BPD_transp_1"/>
    <property type="match status" value="1"/>
</dbReference>
<protein>
    <submittedName>
        <fullName evidence="9">Carbohydrate ABC transporter, permease protein</fullName>
    </submittedName>
</protein>
<dbReference type="InterPro" id="IPR035906">
    <property type="entry name" value="MetI-like_sf"/>
</dbReference>
<keyword evidence="10" id="KW-1185">Reference proteome</keyword>
<dbReference type="STRING" id="1318466.BN85406370"/>
<dbReference type="RefSeq" id="WP_026658190.1">
    <property type="nucleotide sequence ID" value="NC_022538.1"/>
</dbReference>
<dbReference type="KEGG" id="apal:BN85406370"/>
<dbReference type="Gene3D" id="1.10.3720.10">
    <property type="entry name" value="MetI-like"/>
    <property type="match status" value="1"/>
</dbReference>
<feature type="transmembrane region" description="Helical" evidence="7">
    <location>
        <begin position="141"/>
        <end position="160"/>
    </location>
</feature>
<evidence type="ECO:0000259" key="8">
    <source>
        <dbReference type="PROSITE" id="PS50928"/>
    </source>
</evidence>
<dbReference type="PANTHER" id="PTHR43744:SF9">
    <property type="entry name" value="POLYGALACTURONAN_RHAMNOGALACTURONAN TRANSPORT SYSTEM PERMEASE PROTEIN YTCP"/>
    <property type="match status" value="1"/>
</dbReference>
<name>U4KKG0_ALTPJ</name>
<dbReference type="InterPro" id="IPR000515">
    <property type="entry name" value="MetI-like"/>
</dbReference>
<evidence type="ECO:0000313" key="10">
    <source>
        <dbReference type="Proteomes" id="UP000032740"/>
    </source>
</evidence>
<dbReference type="PROSITE" id="PS50928">
    <property type="entry name" value="ABC_TM1"/>
    <property type="match status" value="1"/>
</dbReference>
<accession>U4KKG0</accession>
<organism evidence="9 10">
    <name type="scientific">Alteracholeplasma palmae (strain ATCC 49389 / J233)</name>
    <name type="common">Acholeplasma palmae</name>
    <dbReference type="NCBI Taxonomy" id="1318466"/>
    <lineage>
        <taxon>Bacteria</taxon>
        <taxon>Bacillati</taxon>
        <taxon>Mycoplasmatota</taxon>
        <taxon>Mollicutes</taxon>
        <taxon>Acholeplasmatales</taxon>
        <taxon>Acholeplasmataceae</taxon>
        <taxon>Acholeplasma</taxon>
    </lineage>
</organism>
<dbReference type="SUPFAM" id="SSF161098">
    <property type="entry name" value="MetI-like"/>
    <property type="match status" value="1"/>
</dbReference>
<keyword evidence="5 7" id="KW-1133">Transmembrane helix</keyword>
<evidence type="ECO:0000256" key="1">
    <source>
        <dbReference type="ARBA" id="ARBA00004651"/>
    </source>
</evidence>
<comment type="similarity">
    <text evidence="7">Belongs to the binding-protein-dependent transport system permease family.</text>
</comment>
<sequence length="285" mass="32442">MKRLDKTEIIFKIIAYTLTTLFAIAAIYPFIYVISASISGIKPVDGGEIVLLPKEIQFEAINYVISNKMYWITYANTLFYTFFGTVWSMFVSLTGAYALSKSRLLFKRQINFYLVFTMWFSAGMIPTYLNFIRLGVNSRWGIVIGTGINIFNVILLKNYFQGIPKEIEEAATIDGASEFQLLSGIYIPMSKAAIATVTLFYGLGRWNTYFWSRMLLEERTDWPLQVFMRVFLEDAESLEGGTVGNFSNTSAIYAMIVFSILPIIIIYPYIQKYFAKGVNVGGVKE</sequence>
<keyword evidence="3" id="KW-1003">Cell membrane</keyword>
<evidence type="ECO:0000313" key="9">
    <source>
        <dbReference type="EMBL" id="CCV64214.1"/>
    </source>
</evidence>
<feature type="transmembrane region" description="Helical" evidence="7">
    <location>
        <begin position="9"/>
        <end position="34"/>
    </location>
</feature>
<evidence type="ECO:0000256" key="2">
    <source>
        <dbReference type="ARBA" id="ARBA00022448"/>
    </source>
</evidence>
<keyword evidence="2 7" id="KW-0813">Transport</keyword>
<evidence type="ECO:0000256" key="3">
    <source>
        <dbReference type="ARBA" id="ARBA00022475"/>
    </source>
</evidence>
<gene>
    <name evidence="9" type="ORF">BN85406370</name>
</gene>
<evidence type="ECO:0000256" key="7">
    <source>
        <dbReference type="RuleBase" id="RU363032"/>
    </source>
</evidence>
<feature type="domain" description="ABC transmembrane type-1" evidence="8">
    <location>
        <begin position="74"/>
        <end position="267"/>
    </location>
</feature>
<evidence type="ECO:0000256" key="6">
    <source>
        <dbReference type="ARBA" id="ARBA00023136"/>
    </source>
</evidence>
<dbReference type="AlphaFoldDB" id="U4KKG0"/>
<dbReference type="Proteomes" id="UP000032740">
    <property type="component" value="Chromosome"/>
</dbReference>
<feature type="transmembrane region" description="Helical" evidence="7">
    <location>
        <begin position="111"/>
        <end position="129"/>
    </location>
</feature>
<dbReference type="HOGENOM" id="CLU_016047_1_0_14"/>
<reference evidence="9 10" key="1">
    <citation type="journal article" date="2013" name="J. Mol. Microbiol. Biotechnol.">
        <title>Analysis of the Complete Genomes of Acholeplasma brassicae , A. palmae and A. laidlawii and Their Comparison to the Obligate Parasites from ' Candidatus Phytoplasma'.</title>
        <authorList>
            <person name="Kube M."/>
            <person name="Siewert C."/>
            <person name="Migdoll A.M."/>
            <person name="Duduk B."/>
            <person name="Holz S."/>
            <person name="Rabus R."/>
            <person name="Seemuller E."/>
            <person name="Mitrovic J."/>
            <person name="Muller I."/>
            <person name="Buttner C."/>
            <person name="Reinhardt R."/>
        </authorList>
    </citation>
    <scope>NUCLEOTIDE SEQUENCE [LARGE SCALE GENOMIC DNA]</scope>
    <source>
        <strain evidence="9 10">J233</strain>
    </source>
</reference>
<dbReference type="CDD" id="cd06261">
    <property type="entry name" value="TM_PBP2"/>
    <property type="match status" value="1"/>
</dbReference>
<dbReference type="EMBL" id="FO681347">
    <property type="protein sequence ID" value="CCV64214.1"/>
    <property type="molecule type" value="Genomic_DNA"/>
</dbReference>
<comment type="subcellular location">
    <subcellularLocation>
        <location evidence="1 7">Cell membrane</location>
        <topology evidence="1 7">Multi-pass membrane protein</topology>
    </subcellularLocation>
</comment>
<feature type="transmembrane region" description="Helical" evidence="7">
    <location>
        <begin position="78"/>
        <end position="99"/>
    </location>
</feature>
<feature type="transmembrane region" description="Helical" evidence="7">
    <location>
        <begin position="181"/>
        <end position="203"/>
    </location>
</feature>
<feature type="transmembrane region" description="Helical" evidence="7">
    <location>
        <begin position="251"/>
        <end position="270"/>
    </location>
</feature>
<dbReference type="GO" id="GO:0005886">
    <property type="term" value="C:plasma membrane"/>
    <property type="evidence" value="ECO:0007669"/>
    <property type="project" value="UniProtKB-SubCell"/>
</dbReference>
<proteinExistence type="inferred from homology"/>
<keyword evidence="4 7" id="KW-0812">Transmembrane</keyword>
<keyword evidence="6 7" id="KW-0472">Membrane</keyword>
<evidence type="ECO:0000256" key="5">
    <source>
        <dbReference type="ARBA" id="ARBA00022989"/>
    </source>
</evidence>
<dbReference type="OrthoDB" id="9784933at2"/>
<dbReference type="PANTHER" id="PTHR43744">
    <property type="entry name" value="ABC TRANSPORTER PERMEASE PROTEIN MG189-RELATED-RELATED"/>
    <property type="match status" value="1"/>
</dbReference>
<evidence type="ECO:0000256" key="4">
    <source>
        <dbReference type="ARBA" id="ARBA00022692"/>
    </source>
</evidence>
<dbReference type="GO" id="GO:0055085">
    <property type="term" value="P:transmembrane transport"/>
    <property type="evidence" value="ECO:0007669"/>
    <property type="project" value="InterPro"/>
</dbReference>